<feature type="region of interest" description="Disordered" evidence="1">
    <location>
        <begin position="1"/>
        <end position="106"/>
    </location>
</feature>
<feature type="non-terminal residue" evidence="2">
    <location>
        <position position="1"/>
    </location>
</feature>
<feature type="compositionally biased region" description="Polar residues" evidence="1">
    <location>
        <begin position="587"/>
        <end position="596"/>
    </location>
</feature>
<feature type="compositionally biased region" description="Basic and acidic residues" evidence="1">
    <location>
        <begin position="557"/>
        <end position="568"/>
    </location>
</feature>
<accession>A0A8A3PM42</accession>
<dbReference type="AlphaFoldDB" id="A0A8A3PM42"/>
<dbReference type="EMBL" id="CP063411">
    <property type="protein sequence ID" value="QSZ36522.1"/>
    <property type="molecule type" value="Genomic_DNA"/>
</dbReference>
<dbReference type="OrthoDB" id="4757558at2759"/>
<evidence type="ECO:0000256" key="1">
    <source>
        <dbReference type="SAM" id="MobiDB-lite"/>
    </source>
</evidence>
<feature type="compositionally biased region" description="Low complexity" evidence="1">
    <location>
        <begin position="865"/>
        <end position="874"/>
    </location>
</feature>
<feature type="compositionally biased region" description="Basic residues" evidence="1">
    <location>
        <begin position="476"/>
        <end position="488"/>
    </location>
</feature>
<proteinExistence type="predicted"/>
<protein>
    <submittedName>
        <fullName evidence="2">Uncharacterized protein</fullName>
    </submittedName>
</protein>
<keyword evidence="3" id="KW-1185">Reference proteome</keyword>
<gene>
    <name evidence="2" type="ORF">DSL72_006402</name>
</gene>
<feature type="region of interest" description="Disordered" evidence="1">
    <location>
        <begin position="534"/>
        <end position="597"/>
    </location>
</feature>
<feature type="compositionally biased region" description="Basic and acidic residues" evidence="1">
    <location>
        <begin position="65"/>
        <end position="74"/>
    </location>
</feature>
<feature type="region of interest" description="Disordered" evidence="1">
    <location>
        <begin position="450"/>
        <end position="497"/>
    </location>
</feature>
<feature type="compositionally biased region" description="Polar residues" evidence="1">
    <location>
        <begin position="53"/>
        <end position="64"/>
    </location>
</feature>
<dbReference type="Proteomes" id="UP000672032">
    <property type="component" value="Chromosome 7"/>
</dbReference>
<organism evidence="2 3">
    <name type="scientific">Monilinia vaccinii-corymbosi</name>
    <dbReference type="NCBI Taxonomy" id="61207"/>
    <lineage>
        <taxon>Eukaryota</taxon>
        <taxon>Fungi</taxon>
        <taxon>Dikarya</taxon>
        <taxon>Ascomycota</taxon>
        <taxon>Pezizomycotina</taxon>
        <taxon>Leotiomycetes</taxon>
        <taxon>Helotiales</taxon>
        <taxon>Sclerotiniaceae</taxon>
        <taxon>Monilinia</taxon>
    </lineage>
</organism>
<sequence length="1224" mass="135720">CENLPKPGEAGTQSSDTDDILEDLFVPDNELIDYSPDPPDQTSGPLTAKNLEVLSNYTHSTTSQDGKKASEASTHHSSSVEEIVQQEEDPDQQQLQPTDKSDPDTSIENILTSLYQSSSPLKVVNYRNLDLVGDLVGRLIHFDLREPTLLRSQQFGPPPVAGRHGLLSWLTSQEKMAEKIIKAGSHDFFTWGWDPAIFSRSTGEWYFTSEEQKAVRDKSAWDILQKILPTSDVVTSSEIESNKRMPIPYEFRALARDFFSGKLVHDEDYYARLIEPEKSNDKTDSIEKLFHVTNIDMGKYRQNLYRNLYGPKREILKSGKKKEASGLDHVVNLFLLEVVKMNEIEDALFLIEKEEKLAKSSFTVAQLHGTDVRRSSRYHAYIEKLNKLEQNKKDAGKYAARSALEEFIKNVNIHGLDSIMGSETWSVTHISTIPTLDEPSQELTIIESINADDGNRSTSPLSIPENPEPQNETAPKKKKKKAKGKPNARKVEEKDDEAIDSAAVVETSSELTQSNAKAFLSIASDPLNYDFNDSENPVADEESNWETVKARNSKAKGPRETTHFDQARSAKQYNKKVRQKGDVPPRDNTTAASTTKANERFEVESFNDFSAITSPSKKLAIQESDGPSGGTKVVVQQPALLSVDLKGLAASGNDNDINAQISASRLPVLLKEQSILPAKVAAKYIYKIKKYNSSTFVDATQALTTSLSENSPPPPGLNLKDHAPVYLRAMLDAPSRASHLRKPRRSTSAEAKSLISSTLVMKRPASGCAKMSYKESIVDHNTAADIFSTADGGSLSVVDIIPADIVPGTIFAVNKSPVSDSASLDTIVNNAPKIAPKVKDLCLSEASTGNEEAPQLREASTIPVSGSSSATGSTMTIHSPQPQGFQPSFMGLGHLNMDFTVPNSLTNQTRDQQISMASYDVEEQNIPKFSNGWSQQKLSTSTILYAGQHTHADPGSDCTFFDCTYCAKKCYANTGSPMVLCHGCGTNSGIKYCSIACLLAESLSHADVCQESGHEILMVNNPATYQVYYAGPLVVSSPAELTNKKQTYAYRQKVFAMHCCDGPFPRLLQAWARKNNFTLKRQELAEAPKKTGSYFVFKSGLTSNGRRMNPDSTVICTIKFRPDDPMKQIVSRCLRACFSAHCKNNIKEFLFRLIKSFLSDDDSFGHFPHTEDRTTVFFEFQHQFHLEFGFHADMQRNSSDKFDMESEWPLVEHLLNQFETGEPI</sequence>
<reference evidence="2" key="1">
    <citation type="submission" date="2020-10" db="EMBL/GenBank/DDBJ databases">
        <title>Genome Sequence of Monilinia vaccinii-corymbosi Sheds Light on Mummy Berry Disease Infection of Blueberry and Mating Type.</title>
        <authorList>
            <person name="Yow A.G."/>
            <person name="Zhang Y."/>
            <person name="Bansal K."/>
            <person name="Eacker S.M."/>
            <person name="Sullivan S."/>
            <person name="Liachko I."/>
            <person name="Cubeta M.A."/>
            <person name="Rollins J.A."/>
            <person name="Ashrafi H."/>
        </authorList>
    </citation>
    <scope>NUCLEOTIDE SEQUENCE</scope>
    <source>
        <strain evidence="2">RL-1</strain>
    </source>
</reference>
<feature type="region of interest" description="Disordered" evidence="1">
    <location>
        <begin position="849"/>
        <end position="876"/>
    </location>
</feature>
<evidence type="ECO:0000313" key="3">
    <source>
        <dbReference type="Proteomes" id="UP000672032"/>
    </source>
</evidence>
<evidence type="ECO:0000313" key="2">
    <source>
        <dbReference type="EMBL" id="QSZ36522.1"/>
    </source>
</evidence>
<name>A0A8A3PM42_9HELO</name>